<sequence length="74" mass="8768">MGLKKSLIKIEFYGITANIPIFDKQNECRLVKLDPWDPQVITHLYPNWNPLETCRINRHMQTELKNGTIRMLND</sequence>
<proteinExistence type="predicted"/>
<feature type="non-terminal residue" evidence="1">
    <location>
        <position position="74"/>
    </location>
</feature>
<gene>
    <name evidence="1" type="ORF">WBA_LOCUS4861</name>
</gene>
<dbReference type="AlphaFoldDB" id="A0A3P7FQB4"/>
<protein>
    <submittedName>
        <fullName evidence="1">Uncharacterized protein</fullName>
    </submittedName>
</protein>
<organism evidence="1 2">
    <name type="scientific">Wuchereria bancrofti</name>
    <dbReference type="NCBI Taxonomy" id="6293"/>
    <lineage>
        <taxon>Eukaryota</taxon>
        <taxon>Metazoa</taxon>
        <taxon>Ecdysozoa</taxon>
        <taxon>Nematoda</taxon>
        <taxon>Chromadorea</taxon>
        <taxon>Rhabditida</taxon>
        <taxon>Spirurina</taxon>
        <taxon>Spiruromorpha</taxon>
        <taxon>Filarioidea</taxon>
        <taxon>Onchocercidae</taxon>
        <taxon>Wuchereria</taxon>
    </lineage>
</organism>
<dbReference type="Proteomes" id="UP000270924">
    <property type="component" value="Unassembled WGS sequence"/>
</dbReference>
<evidence type="ECO:0000313" key="1">
    <source>
        <dbReference type="EMBL" id="VDM11475.1"/>
    </source>
</evidence>
<evidence type="ECO:0000313" key="2">
    <source>
        <dbReference type="Proteomes" id="UP000270924"/>
    </source>
</evidence>
<name>A0A3P7FQB4_WUCBA</name>
<accession>A0A3P7FQB4</accession>
<reference evidence="1 2" key="1">
    <citation type="submission" date="2018-11" db="EMBL/GenBank/DDBJ databases">
        <authorList>
            <consortium name="Pathogen Informatics"/>
        </authorList>
    </citation>
    <scope>NUCLEOTIDE SEQUENCE [LARGE SCALE GENOMIC DNA]</scope>
</reference>
<keyword evidence="2" id="KW-1185">Reference proteome</keyword>
<dbReference type="EMBL" id="UYWW01002173">
    <property type="protein sequence ID" value="VDM11475.1"/>
    <property type="molecule type" value="Genomic_DNA"/>
</dbReference>
<dbReference type="InParanoid" id="A0A3P7FQB4"/>